<feature type="signal peptide" evidence="6">
    <location>
        <begin position="1"/>
        <end position="17"/>
    </location>
</feature>
<organism evidence="8">
    <name type="scientific">Anoplophora glabripennis</name>
    <name type="common">Asian longhorn beetle</name>
    <name type="synonym">Anoplophora nobilis</name>
    <dbReference type="NCBI Taxonomy" id="217634"/>
    <lineage>
        <taxon>Eukaryota</taxon>
        <taxon>Metazoa</taxon>
        <taxon>Ecdysozoa</taxon>
        <taxon>Arthropoda</taxon>
        <taxon>Hexapoda</taxon>
        <taxon>Insecta</taxon>
        <taxon>Pterygota</taxon>
        <taxon>Neoptera</taxon>
        <taxon>Endopterygota</taxon>
        <taxon>Coleoptera</taxon>
        <taxon>Polyphaga</taxon>
        <taxon>Cucujiformia</taxon>
        <taxon>Chrysomeloidea</taxon>
        <taxon>Cerambycidae</taxon>
        <taxon>Lamiinae</taxon>
        <taxon>Lamiini</taxon>
        <taxon>Anoplophora</taxon>
    </lineage>
</organism>
<dbReference type="InterPro" id="IPR002018">
    <property type="entry name" value="CarbesteraseB"/>
</dbReference>
<dbReference type="AlphaFoldDB" id="A0A8F8QQU3"/>
<name>A0A8F8QQU3_ANOGL</name>
<dbReference type="InterPro" id="IPR019819">
    <property type="entry name" value="Carboxylesterase_B_CS"/>
</dbReference>
<dbReference type="FunFam" id="3.40.50.1820:FF:000155">
    <property type="entry name" value="Carboxylic ester hydrolase"/>
    <property type="match status" value="1"/>
</dbReference>
<evidence type="ECO:0000256" key="3">
    <source>
        <dbReference type="ARBA" id="ARBA00022801"/>
    </source>
</evidence>
<dbReference type="Pfam" id="PF00135">
    <property type="entry name" value="COesterase"/>
    <property type="match status" value="1"/>
</dbReference>
<evidence type="ECO:0000256" key="4">
    <source>
        <dbReference type="ARBA" id="ARBA00023157"/>
    </source>
</evidence>
<feature type="domain" description="Carboxylesterase type B" evidence="7">
    <location>
        <begin position="35"/>
        <end position="562"/>
    </location>
</feature>
<protein>
    <recommendedName>
        <fullName evidence="6">Carboxylic ester hydrolase</fullName>
        <ecNumber evidence="6">3.1.1.-</ecNumber>
    </recommendedName>
</protein>
<keyword evidence="5" id="KW-0325">Glycoprotein</keyword>
<dbReference type="PANTHER" id="PTHR43142:SF1">
    <property type="entry name" value="CARBOXYLIC ESTER HYDROLASE"/>
    <property type="match status" value="1"/>
</dbReference>
<accession>A0A8F8QQU3</accession>
<keyword evidence="2" id="KW-0719">Serine esterase</keyword>
<evidence type="ECO:0000256" key="2">
    <source>
        <dbReference type="ARBA" id="ARBA00022487"/>
    </source>
</evidence>
<evidence type="ECO:0000256" key="5">
    <source>
        <dbReference type="ARBA" id="ARBA00023180"/>
    </source>
</evidence>
<comment type="similarity">
    <text evidence="1 6">Belongs to the type-B carboxylesterase/lipase family.</text>
</comment>
<dbReference type="EC" id="3.1.1.-" evidence="6"/>
<proteinExistence type="evidence at transcript level"/>
<feature type="chain" id="PRO_5033970956" description="Carboxylic ester hydrolase" evidence="6">
    <location>
        <begin position="18"/>
        <end position="578"/>
    </location>
</feature>
<keyword evidence="3 6" id="KW-0378">Hydrolase</keyword>
<dbReference type="Gene3D" id="3.40.50.1820">
    <property type="entry name" value="alpha/beta hydrolase"/>
    <property type="match status" value="1"/>
</dbReference>
<dbReference type="EMBL" id="MW809319">
    <property type="protein sequence ID" value="QYA71947.1"/>
    <property type="molecule type" value="Genomic_DNA"/>
</dbReference>
<dbReference type="PANTHER" id="PTHR43142">
    <property type="entry name" value="CARBOXYLIC ESTER HYDROLASE"/>
    <property type="match status" value="1"/>
</dbReference>
<sequence>MFLLCLFLHYLYQFSFGSECSRQVQINGDILSECSPQVQINDGILRGKFMTTKGGRRFSAFLGIPYAKPPIGNLRFKPPEAVKPWNGILNATKIHAVCPQRDVYRRSKVIEGDEDCLYLNVYTPQASEYSHDPLPVMIFFHGGGWICGGGNSLWYGPDILLDRDVVLVVTNYRLGALGFLTTGDEIVPGNNGLKDQVMALKWVNNNIFKFGGNPDKVTLFGESAGGASAHFHMMSPLSTGLFQSIIAQSGTALCTWAVAGKGEGVSNSKKLAKLFDCPTESSMEMVECLRKINATLIIGQDTEFMEWDYDPMIPFKPVIEPKVEGAFMTEHPVEMIESGKSADVPMIIGLNTEDGGLKAAGMFENAHTIEEFDENFNKLAPLSLMYSKIVNDTNSVTKKLKEFYFSNEKLDKSKIYDLIHLYTDGWFLYCADAAIRLHLRHTKQPIYYYLFGHRGASSFTKIFGGGETDLGVCHADELQYLFPIGDGLFPDKEPSDDDKMIAELLTTLWVNFAETGNPTPQLSNLINEMWKPVQSDDMEYYYIGTKSAEMQTGLLLERAKLWRSFTTHHKLKQIKDEL</sequence>
<reference evidence="8" key="1">
    <citation type="submission" date="2021-03" db="EMBL/GenBank/DDBJ databases">
        <authorList>
            <person name="Li R."/>
            <person name="Gong F."/>
            <person name="Pan H."/>
            <person name="Liang H."/>
            <person name="Miao H."/>
            <person name="Zhao Y."/>
            <person name="Duan L."/>
            <person name="Yang H."/>
            <person name="Wang L."/>
            <person name="Chen S."/>
            <person name="Zhu H."/>
        </authorList>
    </citation>
    <scope>NUCLEOTIDE SEQUENCE</scope>
    <source>
        <strain evidence="8">AglaCXE13810</strain>
    </source>
</reference>
<dbReference type="InterPro" id="IPR019826">
    <property type="entry name" value="Carboxylesterase_B_AS"/>
</dbReference>
<evidence type="ECO:0000313" key="8">
    <source>
        <dbReference type="EMBL" id="QYA71947.1"/>
    </source>
</evidence>
<keyword evidence="4" id="KW-1015">Disulfide bond</keyword>
<dbReference type="SUPFAM" id="SSF53474">
    <property type="entry name" value="alpha/beta-Hydrolases"/>
    <property type="match status" value="1"/>
</dbReference>
<evidence type="ECO:0000256" key="6">
    <source>
        <dbReference type="RuleBase" id="RU361235"/>
    </source>
</evidence>
<dbReference type="GO" id="GO:0052689">
    <property type="term" value="F:carboxylic ester hydrolase activity"/>
    <property type="evidence" value="ECO:0007669"/>
    <property type="project" value="UniProtKB-KW"/>
</dbReference>
<dbReference type="PROSITE" id="PS00122">
    <property type="entry name" value="CARBOXYLESTERASE_B_1"/>
    <property type="match status" value="1"/>
</dbReference>
<evidence type="ECO:0000256" key="1">
    <source>
        <dbReference type="ARBA" id="ARBA00005964"/>
    </source>
</evidence>
<dbReference type="PROSITE" id="PS00941">
    <property type="entry name" value="CARBOXYLESTERASE_B_2"/>
    <property type="match status" value="1"/>
</dbReference>
<dbReference type="EMBL" id="MW809371">
    <property type="protein sequence ID" value="QYA71999.1"/>
    <property type="molecule type" value="mRNA"/>
</dbReference>
<evidence type="ECO:0000259" key="7">
    <source>
        <dbReference type="Pfam" id="PF00135"/>
    </source>
</evidence>
<keyword evidence="6" id="KW-0732">Signal</keyword>
<dbReference type="InterPro" id="IPR029058">
    <property type="entry name" value="AB_hydrolase_fold"/>
</dbReference>